<dbReference type="PANTHER" id="PTHR11091:SF0">
    <property type="entry name" value="MALATE DEHYDROGENASE"/>
    <property type="match status" value="1"/>
</dbReference>
<dbReference type="SUPFAM" id="SSF89733">
    <property type="entry name" value="L-sulfolactate dehydrogenase-like"/>
    <property type="match status" value="1"/>
</dbReference>
<dbReference type="OrthoDB" id="924592at2"/>
<dbReference type="Gene3D" id="1.10.1530.10">
    <property type="match status" value="1"/>
</dbReference>
<gene>
    <name evidence="3" type="ordered locus">Veis_3802</name>
</gene>
<dbReference type="InterPro" id="IPR036111">
    <property type="entry name" value="Mal/L-sulfo/L-lacto_DH-like_sf"/>
</dbReference>
<dbReference type="GeneID" id="76462167"/>
<name>A1WPF4_VEREI</name>
<keyword evidence="2" id="KW-0560">Oxidoreductase</keyword>
<evidence type="ECO:0000256" key="2">
    <source>
        <dbReference type="ARBA" id="ARBA00023002"/>
    </source>
</evidence>
<dbReference type="eggNOG" id="COG2055">
    <property type="taxonomic scope" value="Bacteria"/>
</dbReference>
<dbReference type="KEGG" id="vei:Veis_3802"/>
<dbReference type="InterPro" id="IPR003767">
    <property type="entry name" value="Malate/L-lactate_DH-like"/>
</dbReference>
<sequence>MTNHSIATLTDWSAQILASCQVPAEDALQAAQLLVRSELRGYATHGMARLPSYVERLLAQDFNPSARLRQREFPGGVVLDADGAMGQIAGARAVRLALQGLERSASVLVAIQSCGHMGALGVYALLAAEAGAMCLVGQRTPPLLAMEGFTGAAIGHNPIAFGCPAPGGSPIVFDIACSVAARGHVLVAEREGRDIPAGWALDSQGCPTTDPQAALAGALLPMGGHKGIGIAMVVECLAGALAASAASFAPQWQQVPTSGAVGRQSAFIWMLRPQAFAPQPLRDDYMRQWIDHYRACGGAHARLPGQRAAEQEQRAQRMGIELPERLVHQLRALGTSRQLAFPA</sequence>
<dbReference type="GO" id="GO:0016491">
    <property type="term" value="F:oxidoreductase activity"/>
    <property type="evidence" value="ECO:0007669"/>
    <property type="project" value="UniProtKB-KW"/>
</dbReference>
<organism evidence="3 4">
    <name type="scientific">Verminephrobacter eiseniae (strain EF01-2)</name>
    <dbReference type="NCBI Taxonomy" id="391735"/>
    <lineage>
        <taxon>Bacteria</taxon>
        <taxon>Pseudomonadati</taxon>
        <taxon>Pseudomonadota</taxon>
        <taxon>Betaproteobacteria</taxon>
        <taxon>Burkholderiales</taxon>
        <taxon>Comamonadaceae</taxon>
        <taxon>Verminephrobacter</taxon>
    </lineage>
</organism>
<evidence type="ECO:0000313" key="4">
    <source>
        <dbReference type="Proteomes" id="UP000000374"/>
    </source>
</evidence>
<dbReference type="Gene3D" id="3.30.1370.60">
    <property type="entry name" value="Hypothetical oxidoreductase yiak, domain 2"/>
    <property type="match status" value="1"/>
</dbReference>
<dbReference type="InterPro" id="IPR043144">
    <property type="entry name" value="Mal/L-sulf/L-lact_DH-like_ah"/>
</dbReference>
<dbReference type="PANTHER" id="PTHR11091">
    <property type="entry name" value="OXIDOREDUCTASE-RELATED"/>
    <property type="match status" value="1"/>
</dbReference>
<dbReference type="AlphaFoldDB" id="A1WPF4"/>
<evidence type="ECO:0000313" key="3">
    <source>
        <dbReference type="EMBL" id="ABM59511.1"/>
    </source>
</evidence>
<dbReference type="Pfam" id="PF02615">
    <property type="entry name" value="Ldh_2"/>
    <property type="match status" value="1"/>
</dbReference>
<proteinExistence type="inferred from homology"/>
<evidence type="ECO:0000256" key="1">
    <source>
        <dbReference type="ARBA" id="ARBA00006056"/>
    </source>
</evidence>
<dbReference type="HOGENOM" id="CLU_040452_3_1_4"/>
<dbReference type="Proteomes" id="UP000000374">
    <property type="component" value="Chromosome"/>
</dbReference>
<dbReference type="EMBL" id="CP000542">
    <property type="protein sequence ID" value="ABM59511.1"/>
    <property type="molecule type" value="Genomic_DNA"/>
</dbReference>
<protein>
    <submittedName>
        <fullName evidence="3">Malate/L-lactate dehydrogenase</fullName>
    </submittedName>
</protein>
<keyword evidence="4" id="KW-1185">Reference proteome</keyword>
<dbReference type="RefSeq" id="WP_011811499.1">
    <property type="nucleotide sequence ID" value="NC_008786.1"/>
</dbReference>
<dbReference type="STRING" id="391735.Veis_3802"/>
<dbReference type="InterPro" id="IPR043143">
    <property type="entry name" value="Mal/L-sulf/L-lact_DH-like_NADP"/>
</dbReference>
<reference evidence="4" key="1">
    <citation type="submission" date="2006-12" db="EMBL/GenBank/DDBJ databases">
        <title>Complete sequence of chromosome 1 of Verminephrobacter eiseniae EF01-2.</title>
        <authorList>
            <person name="Copeland A."/>
            <person name="Lucas S."/>
            <person name="Lapidus A."/>
            <person name="Barry K."/>
            <person name="Detter J.C."/>
            <person name="Glavina del Rio T."/>
            <person name="Dalin E."/>
            <person name="Tice H."/>
            <person name="Pitluck S."/>
            <person name="Chertkov O."/>
            <person name="Brettin T."/>
            <person name="Bruce D."/>
            <person name="Han C."/>
            <person name="Tapia R."/>
            <person name="Gilna P."/>
            <person name="Schmutz J."/>
            <person name="Larimer F."/>
            <person name="Land M."/>
            <person name="Hauser L."/>
            <person name="Kyrpides N."/>
            <person name="Kim E."/>
            <person name="Stahl D."/>
            <person name="Richardson P."/>
        </authorList>
    </citation>
    <scope>NUCLEOTIDE SEQUENCE [LARGE SCALE GENOMIC DNA]</scope>
    <source>
        <strain evidence="4">EF01-2</strain>
    </source>
</reference>
<comment type="similarity">
    <text evidence="1">Belongs to the LDH2/MDH2 oxidoreductase family.</text>
</comment>
<accession>A1WPF4</accession>